<gene>
    <name evidence="2" type="ORF">DAI18_14310</name>
</gene>
<name>A0A2S0PCL6_9NEIS</name>
<protein>
    <submittedName>
        <fullName evidence="2">DUF1854 domain-containing protein</fullName>
    </submittedName>
</protein>
<dbReference type="EMBL" id="CP028519">
    <property type="protein sequence ID" value="AVY95085.1"/>
    <property type="molecule type" value="Genomic_DNA"/>
</dbReference>
<dbReference type="Proteomes" id="UP000244173">
    <property type="component" value="Chromosome"/>
</dbReference>
<sequence length="156" mass="17362">MTETDFSLDRNAFGRLVLTTADGTVHENVVPVRAFPIAAPDDGLSLLSHDGKELVWISRPSALPAAPRALIEEELAGREFMPEIRRLSAVSGFACPCVWYVDTDRGETAFVLKGEEDIRRLAPPNLLITDNNGIHYLVRDMNALDKTSRKLLDRFL</sequence>
<dbReference type="InterPro" id="IPR015005">
    <property type="entry name" value="DUF1854"/>
</dbReference>
<dbReference type="STRING" id="1122240.GCA_000620105_01427"/>
<dbReference type="RefSeq" id="WP_028498773.1">
    <property type="nucleotide sequence ID" value="NZ_CAURZP010000014.1"/>
</dbReference>
<keyword evidence="3" id="KW-1185">Reference proteome</keyword>
<dbReference type="KEGG" id="maer:DAI18_14310"/>
<accession>A0A2S0PCL6</accession>
<evidence type="ECO:0000313" key="3">
    <source>
        <dbReference type="Proteomes" id="UP000244173"/>
    </source>
</evidence>
<feature type="domain" description="DUF1854" evidence="1">
    <location>
        <begin position="26"/>
        <end position="155"/>
    </location>
</feature>
<proteinExistence type="predicted"/>
<dbReference type="AlphaFoldDB" id="A0A2S0PCL6"/>
<dbReference type="OrthoDB" id="212426at2"/>
<evidence type="ECO:0000259" key="1">
    <source>
        <dbReference type="Pfam" id="PF08909"/>
    </source>
</evidence>
<organism evidence="2 3">
    <name type="scientific">Microvirgula aerodenitrificans</name>
    <dbReference type="NCBI Taxonomy" id="57480"/>
    <lineage>
        <taxon>Bacteria</taxon>
        <taxon>Pseudomonadati</taxon>
        <taxon>Pseudomonadota</taxon>
        <taxon>Betaproteobacteria</taxon>
        <taxon>Neisseriales</taxon>
        <taxon>Aquaspirillaceae</taxon>
        <taxon>Microvirgula</taxon>
    </lineage>
</organism>
<dbReference type="Pfam" id="PF08909">
    <property type="entry name" value="DUF1854"/>
    <property type="match status" value="1"/>
</dbReference>
<evidence type="ECO:0000313" key="2">
    <source>
        <dbReference type="EMBL" id="AVY95085.1"/>
    </source>
</evidence>
<reference evidence="2 3" key="1">
    <citation type="submission" date="2018-04" db="EMBL/GenBank/DDBJ databases">
        <title>Denitrifier Microvirgula.</title>
        <authorList>
            <person name="Anderson E."/>
            <person name="Jang J."/>
            <person name="Ishii S."/>
        </authorList>
    </citation>
    <scope>NUCLEOTIDE SEQUENCE [LARGE SCALE GENOMIC DNA]</scope>
    <source>
        <strain evidence="2 3">BE2.4</strain>
    </source>
</reference>